<accession>A0A5B7HCS7</accession>
<evidence type="ECO:0000256" key="1">
    <source>
        <dbReference type="SAM" id="MobiDB-lite"/>
    </source>
</evidence>
<dbReference type="AlphaFoldDB" id="A0A5B7HCS7"/>
<proteinExistence type="predicted"/>
<feature type="region of interest" description="Disordered" evidence="1">
    <location>
        <begin position="1"/>
        <end position="39"/>
    </location>
</feature>
<gene>
    <name evidence="2" type="ORF">E2C01_064803</name>
</gene>
<feature type="compositionally biased region" description="Basic and acidic residues" evidence="1">
    <location>
        <begin position="15"/>
        <end position="24"/>
    </location>
</feature>
<evidence type="ECO:0000313" key="2">
    <source>
        <dbReference type="EMBL" id="MPC70551.1"/>
    </source>
</evidence>
<protein>
    <submittedName>
        <fullName evidence="2">Uncharacterized protein</fullName>
    </submittedName>
</protein>
<keyword evidence="3" id="KW-1185">Reference proteome</keyword>
<organism evidence="2 3">
    <name type="scientific">Portunus trituberculatus</name>
    <name type="common">Swimming crab</name>
    <name type="synonym">Neptunus trituberculatus</name>
    <dbReference type="NCBI Taxonomy" id="210409"/>
    <lineage>
        <taxon>Eukaryota</taxon>
        <taxon>Metazoa</taxon>
        <taxon>Ecdysozoa</taxon>
        <taxon>Arthropoda</taxon>
        <taxon>Crustacea</taxon>
        <taxon>Multicrustacea</taxon>
        <taxon>Malacostraca</taxon>
        <taxon>Eumalacostraca</taxon>
        <taxon>Eucarida</taxon>
        <taxon>Decapoda</taxon>
        <taxon>Pleocyemata</taxon>
        <taxon>Brachyura</taxon>
        <taxon>Eubrachyura</taxon>
        <taxon>Portunoidea</taxon>
        <taxon>Portunidae</taxon>
        <taxon>Portuninae</taxon>
        <taxon>Portunus</taxon>
    </lineage>
</organism>
<comment type="caution">
    <text evidence="2">The sequence shown here is derived from an EMBL/GenBank/DDBJ whole genome shotgun (WGS) entry which is preliminary data.</text>
</comment>
<evidence type="ECO:0000313" key="3">
    <source>
        <dbReference type="Proteomes" id="UP000324222"/>
    </source>
</evidence>
<reference evidence="2 3" key="1">
    <citation type="submission" date="2019-05" db="EMBL/GenBank/DDBJ databases">
        <title>Another draft genome of Portunus trituberculatus and its Hox gene families provides insights of decapod evolution.</title>
        <authorList>
            <person name="Jeong J.-H."/>
            <person name="Song I."/>
            <person name="Kim S."/>
            <person name="Choi T."/>
            <person name="Kim D."/>
            <person name="Ryu S."/>
            <person name="Kim W."/>
        </authorList>
    </citation>
    <scope>NUCLEOTIDE SEQUENCE [LARGE SCALE GENOMIC DNA]</scope>
    <source>
        <tissue evidence="2">Muscle</tissue>
    </source>
</reference>
<dbReference type="EMBL" id="VSRR010031319">
    <property type="protein sequence ID" value="MPC70551.1"/>
    <property type="molecule type" value="Genomic_DNA"/>
</dbReference>
<name>A0A5B7HCS7_PORTR</name>
<sequence>MRRPCPGDLQEEKEEERIGEHEAVQEGEVMEEEEGGEGRKKVAWLGPKPRFHFPGPAMIPTRLLGD</sequence>
<dbReference type="Proteomes" id="UP000324222">
    <property type="component" value="Unassembled WGS sequence"/>
</dbReference>